<sequence length="325" mass="36136">MCMSKGSDSKMVNLIYFLSNFLNRFGCDFSFLQFLVALVVSGLCLVCALFAVRFSPASFGRKSRSVESDGGGSGGSLRKACSCDCLCRSAESGPATATAAAAAYLNGGAEEMLDRALVVSERQTGASMMEQLVPEITTHALSYLDYPSLCRLSMTNSLMRKAANDDNAWKALYHKDFTLEQDSVTPTNGWKAYYAATRAIVNINAEFFNIIRERSITSMSRLWFNADYVKCVHASGELFTGYNAVIESWQLAFNWDQGVDFQVRDVRARVLTDMAWVTMKTFVDMETGPFNVTNVFEFHNGRWFMVHHHSSVLIDGEVDQQIVNG</sequence>
<dbReference type="EMBL" id="FN596251">
    <property type="protein sequence ID" value="CBI34504.3"/>
    <property type="molecule type" value="Genomic_DNA"/>
</dbReference>
<evidence type="ECO:0000256" key="1">
    <source>
        <dbReference type="SAM" id="Phobius"/>
    </source>
</evidence>
<dbReference type="PaxDb" id="29760-VIT_02s0025g01680.t01"/>
<feature type="transmembrane region" description="Helical" evidence="1">
    <location>
        <begin position="31"/>
        <end position="52"/>
    </location>
</feature>
<dbReference type="InterPro" id="IPR032710">
    <property type="entry name" value="NTF2-like_dom_sf"/>
</dbReference>
<name>D7TVH9_VITVI</name>
<keyword evidence="1" id="KW-0812">Transmembrane</keyword>
<protein>
    <recommendedName>
        <fullName evidence="2">F-box domain-containing protein</fullName>
    </recommendedName>
</protein>
<dbReference type="Proteomes" id="UP000009183">
    <property type="component" value="Chromosome 2"/>
</dbReference>
<dbReference type="Pfam" id="PF13474">
    <property type="entry name" value="SnoaL_3"/>
    <property type="match status" value="1"/>
</dbReference>
<dbReference type="Pfam" id="PF12937">
    <property type="entry name" value="F-box-like"/>
    <property type="match status" value="1"/>
</dbReference>
<keyword evidence="4" id="KW-1185">Reference proteome</keyword>
<evidence type="ECO:0000313" key="4">
    <source>
        <dbReference type="Proteomes" id="UP000009183"/>
    </source>
</evidence>
<keyword evidence="1" id="KW-1133">Transmembrane helix</keyword>
<dbReference type="Gene3D" id="3.10.450.50">
    <property type="match status" value="1"/>
</dbReference>
<dbReference type="eggNOG" id="ENOG502QT1W">
    <property type="taxonomic scope" value="Eukaryota"/>
</dbReference>
<accession>D7TVH9</accession>
<dbReference type="FunCoup" id="D7TVH9">
    <property type="interactions" value="636"/>
</dbReference>
<gene>
    <name evidence="3" type="ordered locus">VIT_02s0025g01680</name>
</gene>
<dbReference type="OMA" id="ANDDSIW"/>
<feature type="domain" description="F-box" evidence="2">
    <location>
        <begin position="126"/>
        <end position="172"/>
    </location>
</feature>
<dbReference type="HOGENOM" id="CLU_084893_0_0_1"/>
<proteinExistence type="predicted"/>
<dbReference type="AlphaFoldDB" id="D7TVH9"/>
<dbReference type="InParanoid" id="D7TVH9"/>
<dbReference type="PANTHER" id="PTHR47124:SF1">
    <property type="entry name" value="F-BOX PROTEIN SKIP8"/>
    <property type="match status" value="1"/>
</dbReference>
<reference evidence="4" key="1">
    <citation type="journal article" date="2007" name="Nature">
        <title>The grapevine genome sequence suggests ancestral hexaploidization in major angiosperm phyla.</title>
        <authorList>
            <consortium name="The French-Italian Public Consortium for Grapevine Genome Characterization."/>
            <person name="Jaillon O."/>
            <person name="Aury J.-M."/>
            <person name="Noel B."/>
            <person name="Policriti A."/>
            <person name="Clepet C."/>
            <person name="Casagrande A."/>
            <person name="Choisne N."/>
            <person name="Aubourg S."/>
            <person name="Vitulo N."/>
            <person name="Jubin C."/>
            <person name="Vezzi A."/>
            <person name="Legeai F."/>
            <person name="Hugueney P."/>
            <person name="Dasilva C."/>
            <person name="Horner D."/>
            <person name="Mica E."/>
            <person name="Jublot D."/>
            <person name="Poulain J."/>
            <person name="Bruyere C."/>
            <person name="Billault A."/>
            <person name="Segurens B."/>
            <person name="Gouyvenoux M."/>
            <person name="Ugarte E."/>
            <person name="Cattonaro F."/>
            <person name="Anthouard V."/>
            <person name="Vico V."/>
            <person name="Del Fabbro C."/>
            <person name="Alaux M."/>
            <person name="Di Gaspero G."/>
            <person name="Dumas V."/>
            <person name="Felice N."/>
            <person name="Paillard S."/>
            <person name="Juman I."/>
            <person name="Moroldo M."/>
            <person name="Scalabrin S."/>
            <person name="Canaguier A."/>
            <person name="Le Clainche I."/>
            <person name="Malacrida G."/>
            <person name="Durand E."/>
            <person name="Pesole G."/>
            <person name="Laucou V."/>
            <person name="Chatelet P."/>
            <person name="Merdinoglu D."/>
            <person name="Delledonne M."/>
            <person name="Pezzotti M."/>
            <person name="Lecharny A."/>
            <person name="Scarpelli C."/>
            <person name="Artiguenave F."/>
            <person name="Pe M.E."/>
            <person name="Valle G."/>
            <person name="Morgante M."/>
            <person name="Caboche M."/>
            <person name="Adam-Blondon A.-F."/>
            <person name="Weissenbach J."/>
            <person name="Quetier F."/>
            <person name="Wincker P."/>
        </authorList>
    </citation>
    <scope>NUCLEOTIDE SEQUENCE [LARGE SCALE GENOMIC DNA]</scope>
    <source>
        <strain evidence="4">cv. Pinot noir / PN40024</strain>
    </source>
</reference>
<evidence type="ECO:0000313" key="3">
    <source>
        <dbReference type="EMBL" id="CBI34504.3"/>
    </source>
</evidence>
<evidence type="ECO:0000259" key="2">
    <source>
        <dbReference type="PROSITE" id="PS50181"/>
    </source>
</evidence>
<dbReference type="SUPFAM" id="SSF54427">
    <property type="entry name" value="NTF2-like"/>
    <property type="match status" value="1"/>
</dbReference>
<dbReference type="InterPro" id="IPR036047">
    <property type="entry name" value="F-box-like_dom_sf"/>
</dbReference>
<dbReference type="CDD" id="cd22117">
    <property type="entry name" value="F-box_FBXL4"/>
    <property type="match status" value="1"/>
</dbReference>
<dbReference type="InterPro" id="IPR001810">
    <property type="entry name" value="F-box_dom"/>
</dbReference>
<dbReference type="SUPFAM" id="SSF81383">
    <property type="entry name" value="F-box domain"/>
    <property type="match status" value="1"/>
</dbReference>
<dbReference type="Gene3D" id="1.20.1280.50">
    <property type="match status" value="1"/>
</dbReference>
<dbReference type="InterPro" id="IPR037401">
    <property type="entry name" value="SnoaL-like"/>
</dbReference>
<dbReference type="PROSITE" id="PS50181">
    <property type="entry name" value="FBOX"/>
    <property type="match status" value="1"/>
</dbReference>
<keyword evidence="1" id="KW-0472">Membrane</keyword>
<dbReference type="PANTHER" id="PTHR47124">
    <property type="entry name" value="F-BOX PROTEIN SKIP8"/>
    <property type="match status" value="1"/>
</dbReference>
<dbReference type="InterPro" id="IPR044260">
    <property type="entry name" value="SKIP8-like"/>
</dbReference>
<organism evidence="3 4">
    <name type="scientific">Vitis vinifera</name>
    <name type="common">Grape</name>
    <dbReference type="NCBI Taxonomy" id="29760"/>
    <lineage>
        <taxon>Eukaryota</taxon>
        <taxon>Viridiplantae</taxon>
        <taxon>Streptophyta</taxon>
        <taxon>Embryophyta</taxon>
        <taxon>Tracheophyta</taxon>
        <taxon>Spermatophyta</taxon>
        <taxon>Magnoliopsida</taxon>
        <taxon>eudicotyledons</taxon>
        <taxon>Gunneridae</taxon>
        <taxon>Pentapetalae</taxon>
        <taxon>rosids</taxon>
        <taxon>Vitales</taxon>
        <taxon>Vitaceae</taxon>
        <taxon>Viteae</taxon>
        <taxon>Vitis</taxon>
    </lineage>
</organism>